<dbReference type="AlphaFoldDB" id="A0A9J5YW18"/>
<dbReference type="EMBL" id="JACXVP010000005">
    <property type="protein sequence ID" value="KAG5604594.1"/>
    <property type="molecule type" value="Genomic_DNA"/>
</dbReference>
<organism evidence="1 2">
    <name type="scientific">Solanum commersonii</name>
    <name type="common">Commerson's wild potato</name>
    <name type="synonym">Commerson's nightshade</name>
    <dbReference type="NCBI Taxonomy" id="4109"/>
    <lineage>
        <taxon>Eukaryota</taxon>
        <taxon>Viridiplantae</taxon>
        <taxon>Streptophyta</taxon>
        <taxon>Embryophyta</taxon>
        <taxon>Tracheophyta</taxon>
        <taxon>Spermatophyta</taxon>
        <taxon>Magnoliopsida</taxon>
        <taxon>eudicotyledons</taxon>
        <taxon>Gunneridae</taxon>
        <taxon>Pentapetalae</taxon>
        <taxon>asterids</taxon>
        <taxon>lamiids</taxon>
        <taxon>Solanales</taxon>
        <taxon>Solanaceae</taxon>
        <taxon>Solanoideae</taxon>
        <taxon>Solaneae</taxon>
        <taxon>Solanum</taxon>
    </lineage>
</organism>
<comment type="caution">
    <text evidence="1">The sequence shown here is derived from an EMBL/GenBank/DDBJ whole genome shotgun (WGS) entry which is preliminary data.</text>
</comment>
<evidence type="ECO:0000313" key="2">
    <source>
        <dbReference type="Proteomes" id="UP000824120"/>
    </source>
</evidence>
<protein>
    <submittedName>
        <fullName evidence="1">Uncharacterized protein</fullName>
    </submittedName>
</protein>
<reference evidence="1 2" key="1">
    <citation type="submission" date="2020-09" db="EMBL/GenBank/DDBJ databases">
        <title>De no assembly of potato wild relative species, Solanum commersonii.</title>
        <authorList>
            <person name="Cho K."/>
        </authorList>
    </citation>
    <scope>NUCLEOTIDE SEQUENCE [LARGE SCALE GENOMIC DNA]</scope>
    <source>
        <strain evidence="1">LZ3.2</strain>
        <tissue evidence="1">Leaf</tissue>
    </source>
</reference>
<dbReference type="PANTHER" id="PTHR10492">
    <property type="match status" value="1"/>
</dbReference>
<keyword evidence="2" id="KW-1185">Reference proteome</keyword>
<dbReference type="OrthoDB" id="2439059at2759"/>
<dbReference type="PANTHER" id="PTHR10492:SF100">
    <property type="entry name" value="ATP-DEPENDENT DNA HELICASE"/>
    <property type="match status" value="1"/>
</dbReference>
<proteinExistence type="predicted"/>
<name>A0A9J5YW18_SOLCO</name>
<sequence>MDGRCYTTFREAAKKRGLLHSDNNLIECMSEAVSYQMPYSLRKLFATLLVYCNPGKPKNIWKIYEDTMSEDFKIISNVTKNDIRQLVLNHINEVLLSMGHNINEFKDIFGNKYNSV</sequence>
<evidence type="ECO:0000313" key="1">
    <source>
        <dbReference type="EMBL" id="KAG5604594.1"/>
    </source>
</evidence>
<accession>A0A9J5YW18</accession>
<dbReference type="Proteomes" id="UP000824120">
    <property type="component" value="Chromosome 5"/>
</dbReference>
<gene>
    <name evidence="1" type="ORF">H5410_026086</name>
</gene>